<evidence type="ECO:0000313" key="3">
    <source>
        <dbReference type="Proteomes" id="UP000266673"/>
    </source>
</evidence>
<comment type="caution">
    <text evidence="2">The sequence shown here is derived from an EMBL/GenBank/DDBJ whole genome shotgun (WGS) entry which is preliminary data.</text>
</comment>
<protein>
    <submittedName>
        <fullName evidence="2">Uncharacterized protein</fullName>
    </submittedName>
</protein>
<proteinExistence type="predicted"/>
<name>A0A397TWM5_9GLOM</name>
<evidence type="ECO:0000256" key="1">
    <source>
        <dbReference type="SAM" id="Coils"/>
    </source>
</evidence>
<feature type="coiled-coil region" evidence="1">
    <location>
        <begin position="8"/>
        <end position="57"/>
    </location>
</feature>
<dbReference type="EMBL" id="QKWP01002918">
    <property type="protein sequence ID" value="RIB01831.1"/>
    <property type="molecule type" value="Genomic_DNA"/>
</dbReference>
<dbReference type="Proteomes" id="UP000266673">
    <property type="component" value="Unassembled WGS sequence"/>
</dbReference>
<keyword evidence="1" id="KW-0175">Coiled coil</keyword>
<organism evidence="2 3">
    <name type="scientific">Gigaspora rosea</name>
    <dbReference type="NCBI Taxonomy" id="44941"/>
    <lineage>
        <taxon>Eukaryota</taxon>
        <taxon>Fungi</taxon>
        <taxon>Fungi incertae sedis</taxon>
        <taxon>Mucoromycota</taxon>
        <taxon>Glomeromycotina</taxon>
        <taxon>Glomeromycetes</taxon>
        <taxon>Diversisporales</taxon>
        <taxon>Gigasporaceae</taxon>
        <taxon>Gigaspora</taxon>
    </lineage>
</organism>
<keyword evidence="3" id="KW-1185">Reference proteome</keyword>
<sequence>MSNDQLTINTLRELNARLASEITELRKENAEISELRKKLSEVEVENIELKAENESENQYLTSPILIGPKSSEDMEIDDFLDSTYKEKESENQYLTSPILIGPKSSEDMEIDDFLDSTYKEKVSKEIIQSIREKKLRVQEKIITSQDTKQESNIIQNHTIGISETGGPGKSNIDEASQHLAQLCDKALMLRMVQNVDTDNVGHQISSENTEISARPGKILPIPEDSSSIPAKSETNIDYDDVYFDEEFDDDVYFDDEVASRSDKILTILGTPDYIYTSKSDDKSGDSAT</sequence>
<gene>
    <name evidence="2" type="ORF">C2G38_2293790</name>
</gene>
<evidence type="ECO:0000313" key="2">
    <source>
        <dbReference type="EMBL" id="RIB01831.1"/>
    </source>
</evidence>
<dbReference type="AlphaFoldDB" id="A0A397TWM5"/>
<accession>A0A397TWM5</accession>
<dbReference type="OrthoDB" id="2443598at2759"/>
<reference evidence="2 3" key="1">
    <citation type="submission" date="2018-06" db="EMBL/GenBank/DDBJ databases">
        <title>Comparative genomics reveals the genomic features of Rhizophagus irregularis, R. cerebriforme, R. diaphanum and Gigaspora rosea, and their symbiotic lifestyle signature.</title>
        <authorList>
            <person name="Morin E."/>
            <person name="San Clemente H."/>
            <person name="Chen E.C.H."/>
            <person name="De La Providencia I."/>
            <person name="Hainaut M."/>
            <person name="Kuo A."/>
            <person name="Kohler A."/>
            <person name="Murat C."/>
            <person name="Tang N."/>
            <person name="Roy S."/>
            <person name="Loubradou J."/>
            <person name="Henrissat B."/>
            <person name="Grigoriev I.V."/>
            <person name="Corradi N."/>
            <person name="Roux C."/>
            <person name="Martin F.M."/>
        </authorList>
    </citation>
    <scope>NUCLEOTIDE SEQUENCE [LARGE SCALE GENOMIC DNA]</scope>
    <source>
        <strain evidence="2 3">DAOM 194757</strain>
    </source>
</reference>